<dbReference type="OrthoDB" id="3242886at2"/>
<evidence type="ECO:0000313" key="3">
    <source>
        <dbReference type="Proteomes" id="UP000029839"/>
    </source>
</evidence>
<organism evidence="2 3">
    <name type="scientific">Cellulomonas carbonis T26</name>
    <dbReference type="NCBI Taxonomy" id="947969"/>
    <lineage>
        <taxon>Bacteria</taxon>
        <taxon>Bacillati</taxon>
        <taxon>Actinomycetota</taxon>
        <taxon>Actinomycetes</taxon>
        <taxon>Micrococcales</taxon>
        <taxon>Cellulomonadaceae</taxon>
        <taxon>Cellulomonas</taxon>
    </lineage>
</organism>
<protein>
    <submittedName>
        <fullName evidence="2">XRE family transcriptional regulator</fullName>
    </submittedName>
</protein>
<dbReference type="InterPro" id="IPR010982">
    <property type="entry name" value="Lambda_DNA-bd_dom_sf"/>
</dbReference>
<dbReference type="InterPro" id="IPR001387">
    <property type="entry name" value="Cro/C1-type_HTH"/>
</dbReference>
<dbReference type="RefSeq" id="WP_043610571.1">
    <property type="nucleotide sequence ID" value="NZ_AXCY01000234.1"/>
</dbReference>
<sequence>MIDIKKRLAEKHINSSQLAMMVGVTRQSISQIASGKCKPRIETAKRIADILDIDWKDLF</sequence>
<comment type="caution">
    <text evidence="2">The sequence shown here is derived from an EMBL/GenBank/DDBJ whole genome shotgun (WGS) entry which is preliminary data.</text>
</comment>
<gene>
    <name evidence="2" type="ORF">N868_08980</name>
</gene>
<dbReference type="Proteomes" id="UP000029839">
    <property type="component" value="Unassembled WGS sequence"/>
</dbReference>
<dbReference type="SMART" id="SM00530">
    <property type="entry name" value="HTH_XRE"/>
    <property type="match status" value="1"/>
</dbReference>
<proteinExistence type="predicted"/>
<evidence type="ECO:0000313" key="2">
    <source>
        <dbReference type="EMBL" id="KGM08458.1"/>
    </source>
</evidence>
<keyword evidence="3" id="KW-1185">Reference proteome</keyword>
<dbReference type="EMBL" id="AXCY01000234">
    <property type="protein sequence ID" value="KGM08458.1"/>
    <property type="molecule type" value="Genomic_DNA"/>
</dbReference>
<evidence type="ECO:0000259" key="1">
    <source>
        <dbReference type="PROSITE" id="PS50943"/>
    </source>
</evidence>
<accession>A0A0A0BIW7</accession>
<reference evidence="2 3" key="2">
    <citation type="journal article" date="2015" name="Stand. Genomic Sci.">
        <title>Draft genome sequence of Cellulomonas carbonis T26(T) and comparative analysis of six Cellulomonas genomes.</title>
        <authorList>
            <person name="Zhuang W."/>
            <person name="Zhang S."/>
            <person name="Xia X."/>
            <person name="Wang G."/>
        </authorList>
    </citation>
    <scope>NUCLEOTIDE SEQUENCE [LARGE SCALE GENOMIC DNA]</scope>
    <source>
        <strain evidence="2 3">T26</strain>
    </source>
</reference>
<feature type="domain" description="HTH cro/C1-type" evidence="1">
    <location>
        <begin position="4"/>
        <end position="58"/>
    </location>
</feature>
<dbReference type="GO" id="GO:0003677">
    <property type="term" value="F:DNA binding"/>
    <property type="evidence" value="ECO:0007669"/>
    <property type="project" value="InterPro"/>
</dbReference>
<dbReference type="CDD" id="cd00093">
    <property type="entry name" value="HTH_XRE"/>
    <property type="match status" value="1"/>
</dbReference>
<name>A0A0A0BIW7_9CELL</name>
<dbReference type="Pfam" id="PF01381">
    <property type="entry name" value="HTH_3"/>
    <property type="match status" value="1"/>
</dbReference>
<dbReference type="PROSITE" id="PS50943">
    <property type="entry name" value="HTH_CROC1"/>
    <property type="match status" value="1"/>
</dbReference>
<reference evidence="2 3" key="1">
    <citation type="submission" date="2013-08" db="EMBL/GenBank/DDBJ databases">
        <title>Genome sequencing of Cellulomonas carbonis T26.</title>
        <authorList>
            <person name="Chen F."/>
            <person name="Li Y."/>
            <person name="Wang G."/>
        </authorList>
    </citation>
    <scope>NUCLEOTIDE SEQUENCE [LARGE SCALE GENOMIC DNA]</scope>
    <source>
        <strain evidence="2 3">T26</strain>
    </source>
</reference>
<dbReference type="SUPFAM" id="SSF47413">
    <property type="entry name" value="lambda repressor-like DNA-binding domains"/>
    <property type="match status" value="1"/>
</dbReference>
<dbReference type="Gene3D" id="1.10.260.40">
    <property type="entry name" value="lambda repressor-like DNA-binding domains"/>
    <property type="match status" value="1"/>
</dbReference>
<dbReference type="AlphaFoldDB" id="A0A0A0BIW7"/>